<name>A0A5M6D8J8_9BACT</name>
<feature type="signal peptide" evidence="1">
    <location>
        <begin position="1"/>
        <end position="21"/>
    </location>
</feature>
<dbReference type="InterPro" id="IPR027939">
    <property type="entry name" value="NMT1/THI5"/>
</dbReference>
<reference evidence="3 4" key="1">
    <citation type="submission" date="2019-08" db="EMBL/GenBank/DDBJ databases">
        <authorList>
            <person name="Dhanesh K."/>
            <person name="Kumar G."/>
            <person name="Sasikala C."/>
            <person name="Venkata Ramana C."/>
        </authorList>
    </citation>
    <scope>NUCLEOTIDE SEQUENCE [LARGE SCALE GENOMIC DNA]</scope>
    <source>
        <strain evidence="3 4">JC645</strain>
    </source>
</reference>
<dbReference type="PANTHER" id="PTHR31528">
    <property type="entry name" value="4-AMINO-5-HYDROXYMETHYL-2-METHYLPYRIMIDINE PHOSPHATE SYNTHASE THI11-RELATED"/>
    <property type="match status" value="1"/>
</dbReference>
<dbReference type="Proteomes" id="UP000324479">
    <property type="component" value="Unassembled WGS sequence"/>
</dbReference>
<evidence type="ECO:0000313" key="3">
    <source>
        <dbReference type="EMBL" id="KAA5543673.1"/>
    </source>
</evidence>
<evidence type="ECO:0000259" key="2">
    <source>
        <dbReference type="Pfam" id="PF09084"/>
    </source>
</evidence>
<dbReference type="Pfam" id="PF09084">
    <property type="entry name" value="NMT1"/>
    <property type="match status" value="1"/>
</dbReference>
<gene>
    <name evidence="3" type="ORF">FYK55_10740</name>
</gene>
<dbReference type="RefSeq" id="WP_150076424.1">
    <property type="nucleotide sequence ID" value="NZ_VWOX01000005.1"/>
</dbReference>
<proteinExistence type="predicted"/>
<dbReference type="EMBL" id="VWOX01000005">
    <property type="protein sequence ID" value="KAA5543673.1"/>
    <property type="molecule type" value="Genomic_DNA"/>
</dbReference>
<accession>A0A5M6D8J8</accession>
<dbReference type="InterPro" id="IPR015168">
    <property type="entry name" value="SsuA/THI5"/>
</dbReference>
<sequence length="344" mass="37145">MHRFFPTVVLSVLAAGLPLCAGCRSQRSPDPGDETSRPVAVQLNWYPETEHGGLYQALADGTYAAAGLAMDLRPGGRATPIGPELELQRCQFAIANADDVVIFRQQGIDVVAVMAAMQNHPRCILAREDSGVQGFDDLAGKTFQRQAGRAFVEFLRAGGYLKDVKEVPYHGSIASLVADPQIVIQAYSCAEPLLAQQQGIKVRTLMLSDLGFNPYSSVLVTTGRLIRDDPELVQSVVDATRQGWRNYLTDGQAGNDAILKANEHGMTKEALDFGAKVMKDLAMPDGDDLESVGTMSPQRWDTLHEQLVQLELVQPDQVAAEDCYTLQFLNAASTPAASDASAAP</sequence>
<dbReference type="AlphaFoldDB" id="A0A5M6D8J8"/>
<keyword evidence="4" id="KW-1185">Reference proteome</keyword>
<comment type="caution">
    <text evidence="3">The sequence shown here is derived from an EMBL/GenBank/DDBJ whole genome shotgun (WGS) entry which is preliminary data.</text>
</comment>
<dbReference type="SUPFAM" id="SSF53850">
    <property type="entry name" value="Periplasmic binding protein-like II"/>
    <property type="match status" value="1"/>
</dbReference>
<evidence type="ECO:0000313" key="4">
    <source>
        <dbReference type="Proteomes" id="UP000324479"/>
    </source>
</evidence>
<feature type="domain" description="SsuA/THI5-like" evidence="2">
    <location>
        <begin position="49"/>
        <end position="248"/>
    </location>
</feature>
<dbReference type="Gene3D" id="3.40.190.10">
    <property type="entry name" value="Periplasmic binding protein-like II"/>
    <property type="match status" value="2"/>
</dbReference>
<protein>
    <submittedName>
        <fullName evidence="3">ABC transporter substrate-binding protein</fullName>
    </submittedName>
</protein>
<feature type="chain" id="PRO_5024285933" evidence="1">
    <location>
        <begin position="22"/>
        <end position="344"/>
    </location>
</feature>
<evidence type="ECO:0000256" key="1">
    <source>
        <dbReference type="SAM" id="SignalP"/>
    </source>
</evidence>
<keyword evidence="1" id="KW-0732">Signal</keyword>
<dbReference type="GO" id="GO:0009228">
    <property type="term" value="P:thiamine biosynthetic process"/>
    <property type="evidence" value="ECO:0007669"/>
    <property type="project" value="InterPro"/>
</dbReference>
<organism evidence="3 4">
    <name type="scientific">Roseiconus nitratireducens</name>
    <dbReference type="NCBI Taxonomy" id="2605748"/>
    <lineage>
        <taxon>Bacteria</taxon>
        <taxon>Pseudomonadati</taxon>
        <taxon>Planctomycetota</taxon>
        <taxon>Planctomycetia</taxon>
        <taxon>Pirellulales</taxon>
        <taxon>Pirellulaceae</taxon>
        <taxon>Roseiconus</taxon>
    </lineage>
</organism>
<dbReference type="PANTHER" id="PTHR31528:SF3">
    <property type="entry name" value="THIAMINE BIOSYNTHESIS PROTEIN HI_0357-RELATED"/>
    <property type="match status" value="1"/>
</dbReference>